<evidence type="ECO:0000313" key="2">
    <source>
        <dbReference type="Proteomes" id="UP000789366"/>
    </source>
</evidence>
<gene>
    <name evidence="1" type="ORF">SPELUC_LOCUS6150</name>
</gene>
<sequence length="208" mass="24047">HKILKQEFLQVVYLSPSIKYDESAKKLLDINKVIKYEIENVTRNIYVEVKFKTTSELIYITCVYGQLTNICCQCLNFLQKRIMYKHLHAVALINYNLCANESETPENSLNDNDISDNDYNNDKNDKDINNESNNYDDNDNSSTSTSSLETLNYVKHIFGINTLTVTSSSTSFAQNQLKSKVININRLNITVIHRQKFKEFLESTSKSF</sequence>
<protein>
    <submittedName>
        <fullName evidence="1">8032_t:CDS:1</fullName>
    </submittedName>
</protein>
<keyword evidence="2" id="KW-1185">Reference proteome</keyword>
<dbReference type="Proteomes" id="UP000789366">
    <property type="component" value="Unassembled WGS sequence"/>
</dbReference>
<name>A0ACA9M7X2_9GLOM</name>
<accession>A0ACA9M7X2</accession>
<feature type="non-terminal residue" evidence="1">
    <location>
        <position position="1"/>
    </location>
</feature>
<evidence type="ECO:0000313" key="1">
    <source>
        <dbReference type="EMBL" id="CAG8575251.1"/>
    </source>
</evidence>
<dbReference type="EMBL" id="CAJVPW010006961">
    <property type="protein sequence ID" value="CAG8575251.1"/>
    <property type="molecule type" value="Genomic_DNA"/>
</dbReference>
<comment type="caution">
    <text evidence="1">The sequence shown here is derived from an EMBL/GenBank/DDBJ whole genome shotgun (WGS) entry which is preliminary data.</text>
</comment>
<proteinExistence type="predicted"/>
<organism evidence="1 2">
    <name type="scientific">Cetraspora pellucida</name>
    <dbReference type="NCBI Taxonomy" id="1433469"/>
    <lineage>
        <taxon>Eukaryota</taxon>
        <taxon>Fungi</taxon>
        <taxon>Fungi incertae sedis</taxon>
        <taxon>Mucoromycota</taxon>
        <taxon>Glomeromycotina</taxon>
        <taxon>Glomeromycetes</taxon>
        <taxon>Diversisporales</taxon>
        <taxon>Gigasporaceae</taxon>
        <taxon>Cetraspora</taxon>
    </lineage>
</organism>
<reference evidence="1" key="1">
    <citation type="submission" date="2021-06" db="EMBL/GenBank/DDBJ databases">
        <authorList>
            <person name="Kallberg Y."/>
            <person name="Tangrot J."/>
            <person name="Rosling A."/>
        </authorList>
    </citation>
    <scope>NUCLEOTIDE SEQUENCE</scope>
    <source>
        <strain evidence="1">28 12/20/2015</strain>
    </source>
</reference>